<dbReference type="EMBL" id="FR824722">
    <property type="protein sequence ID" value="CCA27886.1"/>
    <property type="molecule type" value="Genomic_DNA"/>
</dbReference>
<dbReference type="Pfam" id="PF13976">
    <property type="entry name" value="gag_pre-integrs"/>
    <property type="match status" value="1"/>
</dbReference>
<reference evidence="3" key="2">
    <citation type="submission" date="2011-02" db="EMBL/GenBank/DDBJ databases">
        <authorList>
            <person name="MacLean D."/>
        </authorList>
    </citation>
    <scope>NUCLEOTIDE SEQUENCE</scope>
</reference>
<dbReference type="InterPro" id="IPR036875">
    <property type="entry name" value="Znf_CCHC_sf"/>
</dbReference>
<dbReference type="PANTHER" id="PTHR47592">
    <property type="entry name" value="PBF68 PROTEIN"/>
    <property type="match status" value="1"/>
</dbReference>
<accession>F0X223</accession>
<dbReference type="AlphaFoldDB" id="F0X223"/>
<keyword evidence="1" id="KW-0863">Zinc-finger</keyword>
<dbReference type="PANTHER" id="PTHR47592:SF27">
    <property type="entry name" value="OS08G0421700 PROTEIN"/>
    <property type="match status" value="1"/>
</dbReference>
<dbReference type="GO" id="GO:0003676">
    <property type="term" value="F:nucleic acid binding"/>
    <property type="evidence" value="ECO:0007669"/>
    <property type="project" value="InterPro"/>
</dbReference>
<name>F0X223_9STRA</name>
<sequence>MKLTKKDLLIHIDATKAPSEGDADAFTWKVNDINPFATICTMINPSLQSMVRTAHTTAIAREILKTVFLRRSIHNHVQMRRKLHEFKMKKEESVLNHFLKFDELCMSMQAIGDEVSHEEQLVILLGILSEEHEQIVKIMENKADIDLFQAKEMLSREYDGIALKATRSYRSKGPRSKETRNKFAGTCFICNKYGHKKQDCWKNLDRKKNIEQAFTVGEYGIEGWLLDSGASSHMCPFQDEFVEIRSLNKPVGILIPNRETVLAAVVGTIRIILANKKPIRIEDVLYVPELDRRHFSIPALSSKGLQVTFRNKKSEIRNDHQELITKVTQKGKLFVLECDTLESARASEEMGSEAKAMSPDIWHARLGHLPMKSMKTLEKCVRGFEMKNSSNDADKKTEICEGCVTGKWSIIPFPRSIHGEVKTNSLL</sequence>
<feature type="domain" description="CCHC-type" evidence="2">
    <location>
        <begin position="187"/>
        <end position="200"/>
    </location>
</feature>
<dbReference type="PROSITE" id="PS50158">
    <property type="entry name" value="ZF_CCHC"/>
    <property type="match status" value="1"/>
</dbReference>
<organism evidence="3">
    <name type="scientific">Albugo laibachii Nc14</name>
    <dbReference type="NCBI Taxonomy" id="890382"/>
    <lineage>
        <taxon>Eukaryota</taxon>
        <taxon>Sar</taxon>
        <taxon>Stramenopiles</taxon>
        <taxon>Oomycota</taxon>
        <taxon>Peronosporomycetes</taxon>
        <taxon>Albuginales</taxon>
        <taxon>Albuginaceae</taxon>
        <taxon>Albugo</taxon>
    </lineage>
</organism>
<keyword evidence="1" id="KW-0479">Metal-binding</keyword>
<dbReference type="Pfam" id="PF14223">
    <property type="entry name" value="Retrotran_gag_2"/>
    <property type="match status" value="1"/>
</dbReference>
<protein>
    <submittedName>
        <fullName evidence="3">Putative polyprotein</fullName>
    </submittedName>
</protein>
<dbReference type="InterPro" id="IPR001878">
    <property type="entry name" value="Znf_CCHC"/>
</dbReference>
<dbReference type="InterPro" id="IPR054722">
    <property type="entry name" value="PolX-like_BBD"/>
</dbReference>
<proteinExistence type="predicted"/>
<evidence type="ECO:0000259" key="2">
    <source>
        <dbReference type="PROSITE" id="PS50158"/>
    </source>
</evidence>
<reference evidence="3" key="1">
    <citation type="journal article" date="2011" name="PLoS Biol.">
        <title>Gene gain and loss during evolution of obligate parasitism in the white rust pathogen of Arabidopsis thaliana.</title>
        <authorList>
            <person name="Kemen E."/>
            <person name="Gardiner A."/>
            <person name="Schultz-Larsen T."/>
            <person name="Kemen A.C."/>
            <person name="Balmuth A.L."/>
            <person name="Robert-Seilaniantz A."/>
            <person name="Bailey K."/>
            <person name="Holub E."/>
            <person name="Studholme D.J."/>
            <person name="Maclean D."/>
            <person name="Jones J.D."/>
        </authorList>
    </citation>
    <scope>NUCLEOTIDE SEQUENCE</scope>
</reference>
<dbReference type="SUPFAM" id="SSF57756">
    <property type="entry name" value="Retrovirus zinc finger-like domains"/>
    <property type="match status" value="1"/>
</dbReference>
<dbReference type="GO" id="GO:0008270">
    <property type="term" value="F:zinc ion binding"/>
    <property type="evidence" value="ECO:0007669"/>
    <property type="project" value="UniProtKB-KW"/>
</dbReference>
<dbReference type="Pfam" id="PF22936">
    <property type="entry name" value="Pol_BBD"/>
    <property type="match status" value="1"/>
</dbReference>
<dbReference type="InterPro" id="IPR025724">
    <property type="entry name" value="GAG-pre-integrase_dom"/>
</dbReference>
<evidence type="ECO:0000313" key="3">
    <source>
        <dbReference type="EMBL" id="CCA27886.1"/>
    </source>
</evidence>
<evidence type="ECO:0000256" key="1">
    <source>
        <dbReference type="PROSITE-ProRule" id="PRU00047"/>
    </source>
</evidence>
<gene>
    <name evidence="3" type="primary">AlNc14C794G12520</name>
    <name evidence="3" type="ORF">ALNC14_140300</name>
</gene>
<dbReference type="HOGENOM" id="CLU_001650_11_3_1"/>
<keyword evidence="1" id="KW-0862">Zinc</keyword>